<keyword evidence="2" id="KW-1185">Reference proteome</keyword>
<evidence type="ECO:0000313" key="1">
    <source>
        <dbReference type="EMBL" id="ETN99639.1"/>
    </source>
</evidence>
<name>X6LFX0_RETFI</name>
<gene>
    <name evidence="1" type="ORF">RFI_37831</name>
</gene>
<sequence length="152" mass="18393">MAKMYGRMTELKNEITKMELERPYIIPIEKERVTEDEKENKEVIEIPEDWKKRKAQIETLEMKLKERDEEKRMELNEMNWDDIWSFDGDASIRVDNISYIIKELFFCQSSIKIDVKNASTDFEEISKKQKSIQQEIYEKYLEKIKLKGQIDE</sequence>
<organism evidence="1 2">
    <name type="scientific">Reticulomyxa filosa</name>
    <dbReference type="NCBI Taxonomy" id="46433"/>
    <lineage>
        <taxon>Eukaryota</taxon>
        <taxon>Sar</taxon>
        <taxon>Rhizaria</taxon>
        <taxon>Retaria</taxon>
        <taxon>Foraminifera</taxon>
        <taxon>Monothalamids</taxon>
        <taxon>Reticulomyxidae</taxon>
        <taxon>Reticulomyxa</taxon>
    </lineage>
</organism>
<feature type="non-terminal residue" evidence="1">
    <location>
        <position position="152"/>
    </location>
</feature>
<accession>X6LFX0</accession>
<proteinExistence type="predicted"/>
<dbReference type="EMBL" id="ASPP01043367">
    <property type="protein sequence ID" value="ETN99639.1"/>
    <property type="molecule type" value="Genomic_DNA"/>
</dbReference>
<evidence type="ECO:0000313" key="2">
    <source>
        <dbReference type="Proteomes" id="UP000023152"/>
    </source>
</evidence>
<dbReference type="AlphaFoldDB" id="X6LFX0"/>
<comment type="caution">
    <text evidence="1">The sequence shown here is derived from an EMBL/GenBank/DDBJ whole genome shotgun (WGS) entry which is preliminary data.</text>
</comment>
<dbReference type="Proteomes" id="UP000023152">
    <property type="component" value="Unassembled WGS sequence"/>
</dbReference>
<reference evidence="1 2" key="1">
    <citation type="journal article" date="2013" name="Curr. Biol.">
        <title>The Genome of the Foraminiferan Reticulomyxa filosa.</title>
        <authorList>
            <person name="Glockner G."/>
            <person name="Hulsmann N."/>
            <person name="Schleicher M."/>
            <person name="Noegel A.A."/>
            <person name="Eichinger L."/>
            <person name="Gallinger C."/>
            <person name="Pawlowski J."/>
            <person name="Sierra R."/>
            <person name="Euteneuer U."/>
            <person name="Pillet L."/>
            <person name="Moustafa A."/>
            <person name="Platzer M."/>
            <person name="Groth M."/>
            <person name="Szafranski K."/>
            <person name="Schliwa M."/>
        </authorList>
    </citation>
    <scope>NUCLEOTIDE SEQUENCE [LARGE SCALE GENOMIC DNA]</scope>
</reference>
<protein>
    <submittedName>
        <fullName evidence="1">Uncharacterized protein</fullName>
    </submittedName>
</protein>